<feature type="transmembrane region" description="Helical" evidence="3">
    <location>
        <begin position="83"/>
        <end position="106"/>
    </location>
</feature>
<feature type="domain" description="Plastocyanin-like" evidence="4">
    <location>
        <begin position="580"/>
        <end position="689"/>
    </location>
</feature>
<evidence type="ECO:0000313" key="6">
    <source>
        <dbReference type="EMBL" id="QKJ18231.1"/>
    </source>
</evidence>
<dbReference type="Gene3D" id="2.60.40.420">
    <property type="entry name" value="Cupredoxins - blue copper proteins"/>
    <property type="match status" value="5"/>
</dbReference>
<dbReference type="InterPro" id="IPR011706">
    <property type="entry name" value="Cu-oxidase_C"/>
</dbReference>
<dbReference type="InterPro" id="IPR014755">
    <property type="entry name" value="Cu-Rt/internalin_Ig-like"/>
</dbReference>
<dbReference type="InterPro" id="IPR008972">
    <property type="entry name" value="Cupredoxin"/>
</dbReference>
<evidence type="ECO:0000256" key="1">
    <source>
        <dbReference type="ARBA" id="ARBA00022729"/>
    </source>
</evidence>
<dbReference type="PANTHER" id="PTHR30032">
    <property type="entry name" value="N-ACETYLMURAMOYL-L-ALANINE AMIDASE-RELATED"/>
    <property type="match status" value="1"/>
</dbReference>
<name>A0A7D4Q0K3_9MICO</name>
<feature type="transmembrane region" description="Helical" evidence="3">
    <location>
        <begin position="41"/>
        <end position="63"/>
    </location>
</feature>
<dbReference type="Pfam" id="PF07731">
    <property type="entry name" value="Cu-oxidase_2"/>
    <property type="match status" value="1"/>
</dbReference>
<evidence type="ECO:0000256" key="3">
    <source>
        <dbReference type="SAM" id="Phobius"/>
    </source>
</evidence>
<feature type="transmembrane region" description="Helical" evidence="3">
    <location>
        <begin position="126"/>
        <end position="147"/>
    </location>
</feature>
<proteinExistence type="predicted"/>
<keyword evidence="1" id="KW-0732">Signal</keyword>
<organism evidence="6 7">
    <name type="scientific">Microbacterium hominis</name>
    <dbReference type="NCBI Taxonomy" id="162426"/>
    <lineage>
        <taxon>Bacteria</taxon>
        <taxon>Bacillati</taxon>
        <taxon>Actinomycetota</taxon>
        <taxon>Actinomycetes</taxon>
        <taxon>Micrococcales</taxon>
        <taxon>Microbacteriaceae</taxon>
        <taxon>Microbacterium</taxon>
    </lineage>
</organism>
<dbReference type="Gene3D" id="3.40.50.12090">
    <property type="match status" value="1"/>
</dbReference>
<evidence type="ECO:0000256" key="2">
    <source>
        <dbReference type="SAM" id="MobiDB-lite"/>
    </source>
</evidence>
<dbReference type="GO" id="GO:0016491">
    <property type="term" value="F:oxidoreductase activity"/>
    <property type="evidence" value="ECO:0007669"/>
    <property type="project" value="InterPro"/>
</dbReference>
<keyword evidence="3" id="KW-1133">Transmembrane helix</keyword>
<dbReference type="GO" id="GO:0005507">
    <property type="term" value="F:copper ion binding"/>
    <property type="evidence" value="ECO:0007669"/>
    <property type="project" value="InterPro"/>
</dbReference>
<evidence type="ECO:0000313" key="7">
    <source>
        <dbReference type="Proteomes" id="UP000502498"/>
    </source>
</evidence>
<evidence type="ECO:0000259" key="4">
    <source>
        <dbReference type="Pfam" id="PF07731"/>
    </source>
</evidence>
<accession>A0A7D4Q0K3</accession>
<dbReference type="InterPro" id="IPR051922">
    <property type="entry name" value="Bact_Sporulation_Assoc"/>
</dbReference>
<feature type="domain" description="SbsA Ig-like" evidence="5">
    <location>
        <begin position="2044"/>
        <end position="2151"/>
    </location>
</feature>
<protein>
    <submittedName>
        <fullName evidence="6">Cell wall-binding repeat-containing protein</fullName>
    </submittedName>
</protein>
<reference evidence="6 7" key="1">
    <citation type="submission" date="2020-05" db="EMBL/GenBank/DDBJ databases">
        <title>Strain PA2F3 complete genome.</title>
        <authorList>
            <person name="Kim Y.-S."/>
            <person name="Kim S.-J."/>
            <person name="Jung H.-k."/>
            <person name="Kim S.-E."/>
            <person name="Kim K.-H."/>
        </authorList>
    </citation>
    <scope>NUCLEOTIDE SEQUENCE [LARGE SCALE GENOMIC DNA]</scope>
    <source>
        <strain evidence="6 7">PA2F3</strain>
    </source>
</reference>
<dbReference type="EMBL" id="CP054038">
    <property type="protein sequence ID" value="QKJ18231.1"/>
    <property type="molecule type" value="Genomic_DNA"/>
</dbReference>
<feature type="region of interest" description="Disordered" evidence="2">
    <location>
        <begin position="616"/>
        <end position="644"/>
    </location>
</feature>
<dbReference type="RefSeq" id="WP_172988611.1">
    <property type="nucleotide sequence ID" value="NZ_CP054038.1"/>
</dbReference>
<dbReference type="Pfam" id="PF13205">
    <property type="entry name" value="Big_5"/>
    <property type="match status" value="1"/>
</dbReference>
<dbReference type="Proteomes" id="UP000502498">
    <property type="component" value="Chromosome"/>
</dbReference>
<dbReference type="SUPFAM" id="SSF49503">
    <property type="entry name" value="Cupredoxins"/>
    <property type="match status" value="2"/>
</dbReference>
<dbReference type="Pfam" id="PF04122">
    <property type="entry name" value="CW_binding_2"/>
    <property type="match status" value="3"/>
</dbReference>
<gene>
    <name evidence="6" type="ORF">HQM25_01655</name>
</gene>
<feature type="transmembrane region" description="Helical" evidence="3">
    <location>
        <begin position="168"/>
        <end position="188"/>
    </location>
</feature>
<sequence length="2480" mass="261111">MDKRWSKGRVGVDAATVVVLAMAACAAGWFGAGVGAGLDQVLRVCATFSVAAVAAYFAVRAVWPLVARHVPSDRAAAAAARGILVGVLAVLLAFALSWLSAVILGTGNHGVHAQHAASGGGTLQHALLEVSMLAPALAVGLVVGHLAGSAVPTLRSWHRGMTQRQRRMVLPAGATMGVLLASTMPFVAAPANAAVPAVPACTAETAVRSYDVAAVHTYIPFSRWINDSRVPEQDPVVDGVDHLGDGDPAGMLFVLQQDKAAVQNWHVPIVGTAADGYAGDPAEGRRIRPRPLVLRANVGECVEITLSNELDPAAMAEFLPQVDPHVSMRAYGVSYNPADSGSAPVGYNPDGTAGVGESHTYYWVAPKSEGVYLFRDDGMTAGADEDGGGAEHGLYGALAVQPAGAHWFDPTTGRELSSAIPDQQYASVADQSGDLYINAVISDAVQKRFREAVLVSQDILPRQDRADLTEEELAALPEPFERFGINYGSDPEPKRLEFNIEGDERWCEDCSSEETILSSWVYGDPGMVKLASGPGPWLPEAPDFGGEDPFSAPGGLVADNVEDCDLRLTNAADEARPASCYVTNVVRAYQGDPIKLRFGHAGNYETHVFHLHAHTWSAEPDDSGPAGSNPPEPTEDNQPRATTIDSKTYSPWTAFTADLNYGAGARVGTIGDSIFHCHLYTHFSHGFWALLRSHDVLEDGTNALPDGTRVTSLVPLRETGSSLGFNASVPPTKLDASYEVPGYPRFIPGEYGARSPQAPGSIWQREFDANGDPVLDENGEPVDAPAVRIVETNELDPTLLEATQNIAVDAAATGDLSLTFDGETAAVPLPATAAQVESALESLDALIDVSVTGAGTELDPWLVTLVSWVSTNDLTVGATAISGVVTVTPSDGFDPGDPTTAKIASRLAVERSTQMTYHGARGTVPVPGAPVVDPCPAGAREITYRVSVIQLPLWYTGQAGGDGWRDVQGRILVLDSDVNAVLSGEKDPEPLFYRVNSGDCVNFHLTNRTPNVIGDDAYQQLIMTNMAGSHIHLVNFDVLASDGASNGWNYQQAAFTQEQADFNDDLLSGAETCAVGSECLPAMPVGRDPVAEAEDARGNWLMNGQTIKERWYADYELRTVFNHDHHFAGALQNRGLYSALLVEPAGFDSRDPYTGEWLQPINRADHASAAGKALCVDACSGEAAGTAMDMVGPSTPPTTEDAWEPDDFREYGIAIADFVPLFTQSATHADILDPANALEPPAAPLRGPEGDQGGMSINYRAAPLIDRQFAGVPPTAPANPTTPITNAQLAAAGWVDPAYAFSSRKWGDPDTPVLRANRGDTVRIRLIQGSHEEMHNFTVHGLRWRNDPLDPASPYINARPIGVSEAFNMQDVAVGCGLGAPANCFYSPDSTAPRVSDFMYGGPGVEDLWFGVWGIMRVFDQTAGNEGLLPLPDNNRALPVGNPLPAPDPLAPIEKALPNPTCPDGAPEQLFDVTAISHNIQYNRYGDHDPYGLAYVMTEDVAAIRAGTKELEPLVLRVHEGDCVRVTLRNDVDWAHFNQHGRLGTLDGDAEMPLEPVFPQVVEAGDEPPDDTGVPWIAGNRVSLHPSLVRYDVRTSDGTTVGYNFDQTAGPGEAVNYTWYADEVIYQDPAAEPALTDGELGAVPLLAYGDVRGTRHHGLLAALVVGPRDGMFRDPFTGAVVDNGAQVDVDPFGEGDDYRDAVVFQHNGLNLRDADGNHIYDPLVGDWPDKGERAISYHNAPLHTRLGLDNAFVDKFADPPIDGNGPPFSDPDFGEKLANVFSSTYVLDTGNGPQTLGDPDTPIIRAYQGDALRLHVVASSDRARTVQYAVQGHNWLEHPFDAGSVRAGVQGSIATGSAHTFHMEAAGGVMQAIGDYRYGVENARMGISSGSWGIVRVYQRPRAGTERILTPLAQCQNPYLGCNPLRVLNEPRTAPAGAPVLDVTANLDFAVVGQTVEVDAVLRLGDVPVRAGHQVQFRWVDGATPVTQTFTTNNDGEIAFDVPVDEYPPGGVLQIIGSTMLTDSYGVTSQINGGATVIVIDPTDAVAPAVVAVDPPDGAEDVMRSKQVAIEFSERLDIDTVDAAVRLVRLANGEAVDAEVSFTPSADLTHSTALIVADGPLRSGGYRVEVDASVTDLNGNPLGTPFTSTFTVSETFFDRIGGADRFATAAMISEQAFPTGADTVFVANGLNFPDALAGGPAAAAAGGPVLLVAATGAVPAATVAELSRLQPMHIKVLGGPAAVSDEVMTALSVHLPTDGTGTIERLAGGDRYATAASISAATFTPENTTRVFLASGENFPDALAGAAIAANGGAPVLLTAAGSLPASTAAEIARLQPDEVIVLGGSVVVSDAVASAAQAAAGSGATVQRLAGAGRYETAAAISAAFQPDGPTAVVYVATGSSFPDALAAAPVAGLTGGPIILLPPAGEIPTEVLAELRRLDPIQLRILGGEAAMPDAQIAQVRVALGLSAPVLPLGPTPQ</sequence>
<dbReference type="PROSITE" id="PS51257">
    <property type="entry name" value="PROKAR_LIPOPROTEIN"/>
    <property type="match status" value="1"/>
</dbReference>
<dbReference type="Gene3D" id="2.60.40.1220">
    <property type="match status" value="1"/>
</dbReference>
<keyword evidence="3" id="KW-0472">Membrane</keyword>
<keyword evidence="3" id="KW-0812">Transmembrane</keyword>
<dbReference type="InterPro" id="IPR032812">
    <property type="entry name" value="SbsA_Ig"/>
</dbReference>
<feature type="transmembrane region" description="Helical" evidence="3">
    <location>
        <begin position="12"/>
        <end position="35"/>
    </location>
</feature>
<evidence type="ECO:0000259" key="5">
    <source>
        <dbReference type="Pfam" id="PF13205"/>
    </source>
</evidence>
<dbReference type="PANTHER" id="PTHR30032:SF8">
    <property type="entry name" value="GERMINATION-SPECIFIC N-ACETYLMURAMOYL-L-ALANINE AMIDASE"/>
    <property type="match status" value="1"/>
</dbReference>
<dbReference type="InterPro" id="IPR007253">
    <property type="entry name" value="Cell_wall-bd_2"/>
</dbReference>